<dbReference type="GO" id="GO:0097367">
    <property type="term" value="F:carbohydrate derivative binding"/>
    <property type="evidence" value="ECO:0007669"/>
    <property type="project" value="InterPro"/>
</dbReference>
<evidence type="ECO:0000313" key="5">
    <source>
        <dbReference type="Proteomes" id="UP000699985"/>
    </source>
</evidence>
<organism evidence="4 5">
    <name type="scientific">Candidatus Fonsibacter lacus</name>
    <dbReference type="NCBI Taxonomy" id="2576439"/>
    <lineage>
        <taxon>Bacteria</taxon>
        <taxon>Pseudomonadati</taxon>
        <taxon>Pseudomonadota</taxon>
        <taxon>Alphaproteobacteria</taxon>
        <taxon>Candidatus Pelagibacterales</taxon>
        <taxon>Candidatus Pelagibacterales incertae sedis</taxon>
        <taxon>Candidatus Fonsibacter</taxon>
    </lineage>
</organism>
<evidence type="ECO:0000256" key="2">
    <source>
        <dbReference type="ARBA" id="ARBA00023152"/>
    </source>
</evidence>
<dbReference type="AlphaFoldDB" id="A0A966HK04"/>
<evidence type="ECO:0000256" key="3">
    <source>
        <dbReference type="ARBA" id="ARBA00023235"/>
    </source>
</evidence>
<dbReference type="GO" id="GO:0006096">
    <property type="term" value="P:glycolytic process"/>
    <property type="evidence" value="ECO:0007669"/>
    <property type="project" value="UniProtKB-KW"/>
</dbReference>
<keyword evidence="1" id="KW-0312">Gluconeogenesis</keyword>
<dbReference type="PANTHER" id="PTHR11469:SF1">
    <property type="entry name" value="GLUCOSE-6-PHOSPHATE ISOMERASE"/>
    <property type="match status" value="1"/>
</dbReference>
<dbReference type="PROSITE" id="PS51463">
    <property type="entry name" value="P_GLUCOSE_ISOMERASE_3"/>
    <property type="match status" value="1"/>
</dbReference>
<dbReference type="GO" id="GO:0006094">
    <property type="term" value="P:gluconeogenesis"/>
    <property type="evidence" value="ECO:0007669"/>
    <property type="project" value="UniProtKB-KW"/>
</dbReference>
<comment type="caution">
    <text evidence="4">The sequence shown here is derived from an EMBL/GenBank/DDBJ whole genome shotgun (WGS) entry which is preliminary data.</text>
</comment>
<gene>
    <name evidence="4" type="ORF">EBX29_02605</name>
</gene>
<accession>A0A966HK04</accession>
<dbReference type="Gene3D" id="3.40.50.10490">
    <property type="entry name" value="Glucose-6-phosphate isomerase like protein, domain 1"/>
    <property type="match status" value="2"/>
</dbReference>
<dbReference type="GO" id="GO:0004347">
    <property type="term" value="F:glucose-6-phosphate isomerase activity"/>
    <property type="evidence" value="ECO:0007669"/>
    <property type="project" value="InterPro"/>
</dbReference>
<dbReference type="Proteomes" id="UP000699985">
    <property type="component" value="Unassembled WGS sequence"/>
</dbReference>
<evidence type="ECO:0008006" key="6">
    <source>
        <dbReference type="Google" id="ProtNLM"/>
    </source>
</evidence>
<evidence type="ECO:0000256" key="1">
    <source>
        <dbReference type="ARBA" id="ARBA00022432"/>
    </source>
</evidence>
<dbReference type="PANTHER" id="PTHR11469">
    <property type="entry name" value="GLUCOSE-6-PHOSPHATE ISOMERASE"/>
    <property type="match status" value="1"/>
</dbReference>
<dbReference type="GO" id="GO:0048029">
    <property type="term" value="F:monosaccharide binding"/>
    <property type="evidence" value="ECO:0007669"/>
    <property type="project" value="TreeGrafter"/>
</dbReference>
<name>A0A966HK04_9PROT</name>
<keyword evidence="3" id="KW-0413">Isomerase</keyword>
<dbReference type="InterPro" id="IPR001672">
    <property type="entry name" value="G6P_Isomerase"/>
</dbReference>
<dbReference type="InterPro" id="IPR046348">
    <property type="entry name" value="SIS_dom_sf"/>
</dbReference>
<reference evidence="4" key="1">
    <citation type="submission" date="2018-10" db="EMBL/GenBank/DDBJ databases">
        <title>Iterative Subtractive Binning of Freshwater Chronoseries Metagenomes Recovers Nearly Complete Genomes from over Four Hundred Novel Species.</title>
        <authorList>
            <person name="Rodriguez-R L.M."/>
            <person name="Tsementzi D."/>
            <person name="Luo C."/>
            <person name="Konstantinidis K.T."/>
        </authorList>
    </citation>
    <scope>NUCLEOTIDE SEQUENCE</scope>
    <source>
        <strain evidence="4">WB8_1A_003</strain>
    </source>
</reference>
<dbReference type="Pfam" id="PF00342">
    <property type="entry name" value="PGI"/>
    <property type="match status" value="1"/>
</dbReference>
<proteinExistence type="predicted"/>
<keyword evidence="2" id="KW-0324">Glycolysis</keyword>
<sequence>MKINLFNFLKNNSTSYKNNFIKCSKIFKDLLVNKENFFFNTLSAEYQKTVSLKKSILKQKLHKNILVIGMGGSVLGSKMFSSFFGLDKNYYFLDNLNNSIVNNFIKKDLSKFSIFIISKSGKTLETLTNCNIILNNFNKRKKNISKNFIVISERNNILSNFARKNNLMFFEHNINLSGRYSVLSEVGLLMFNLDYKKIIQGINSVLKKGLNKNLISNAATLLTLIKKSKIDTHVSLIYSHNLLSYGYWHQQLLAESIGKKGKDFTPIISECPKDHHSIMQLYLDGKKNKFFTFFKTINNKLDQPIKDYFDQKFKRNSLNNIIDSQFNATINVFKKNLIPFRVVLIDQKKPIKSFISLIVYSMLETAILCKALNLNPFNQPAVEEIKKETYSLLG</sequence>
<protein>
    <recommendedName>
        <fullName evidence="6">Glucose-6-phosphate isomerase</fullName>
    </recommendedName>
</protein>
<dbReference type="GO" id="GO:0005829">
    <property type="term" value="C:cytosol"/>
    <property type="evidence" value="ECO:0007669"/>
    <property type="project" value="TreeGrafter"/>
</dbReference>
<evidence type="ECO:0000313" key="4">
    <source>
        <dbReference type="EMBL" id="NCU50648.1"/>
    </source>
</evidence>
<dbReference type="EMBL" id="RGMI01000104">
    <property type="protein sequence ID" value="NCU50648.1"/>
    <property type="molecule type" value="Genomic_DNA"/>
</dbReference>
<dbReference type="GO" id="GO:0051156">
    <property type="term" value="P:glucose 6-phosphate metabolic process"/>
    <property type="evidence" value="ECO:0007669"/>
    <property type="project" value="TreeGrafter"/>
</dbReference>
<dbReference type="SUPFAM" id="SSF53697">
    <property type="entry name" value="SIS domain"/>
    <property type="match status" value="1"/>
</dbReference>